<dbReference type="InterPro" id="IPR000182">
    <property type="entry name" value="GNAT_dom"/>
</dbReference>
<dbReference type="Pfam" id="PF00583">
    <property type="entry name" value="Acetyltransf_1"/>
    <property type="match status" value="1"/>
</dbReference>
<sequence length="184" mass="21464">MSNIIYKRVETERELLQILEIQRANVKLLLSDEVIKTEGFVSVKHTFDVLKRMNDACPHIIATHKEKVVGYALCMLNAFRNDVPTLIPMFEYMDGIIESKKLSKLHYLIMGQICIDKAYRKQGIFKKMYQYFKDELKSDFDAVVTEVNSKNARSSKAHQAVGFNILDVHTEEGEDWELMIWKWA</sequence>
<feature type="domain" description="N-acetyltransferase" evidence="1">
    <location>
        <begin position="4"/>
        <end position="184"/>
    </location>
</feature>
<evidence type="ECO:0000313" key="3">
    <source>
        <dbReference type="Proteomes" id="UP000746690"/>
    </source>
</evidence>
<keyword evidence="3" id="KW-1185">Reference proteome</keyword>
<accession>A0ABX1RYL5</accession>
<proteinExistence type="predicted"/>
<dbReference type="SUPFAM" id="SSF55729">
    <property type="entry name" value="Acyl-CoA N-acyltransferases (Nat)"/>
    <property type="match status" value="1"/>
</dbReference>
<organism evidence="2 3">
    <name type="scientific">Flavivirga algicola</name>
    <dbReference type="NCBI Taxonomy" id="2729136"/>
    <lineage>
        <taxon>Bacteria</taxon>
        <taxon>Pseudomonadati</taxon>
        <taxon>Bacteroidota</taxon>
        <taxon>Flavobacteriia</taxon>
        <taxon>Flavobacteriales</taxon>
        <taxon>Flavobacteriaceae</taxon>
        <taxon>Flavivirga</taxon>
    </lineage>
</organism>
<name>A0ABX1RYL5_9FLAO</name>
<dbReference type="InterPro" id="IPR016181">
    <property type="entry name" value="Acyl_CoA_acyltransferase"/>
</dbReference>
<dbReference type="PROSITE" id="PS51186">
    <property type="entry name" value="GNAT"/>
    <property type="match status" value="1"/>
</dbReference>
<dbReference type="Gene3D" id="3.40.630.30">
    <property type="match status" value="1"/>
</dbReference>
<evidence type="ECO:0000313" key="2">
    <source>
        <dbReference type="EMBL" id="NMH87430.1"/>
    </source>
</evidence>
<reference evidence="2 3" key="1">
    <citation type="submission" date="2020-04" db="EMBL/GenBank/DDBJ databases">
        <title>A Flavivirga sp. nov.</title>
        <authorList>
            <person name="Sun X."/>
        </authorList>
    </citation>
    <scope>NUCLEOTIDE SEQUENCE [LARGE SCALE GENOMIC DNA]</scope>
    <source>
        <strain evidence="2 3">Y03</strain>
    </source>
</reference>
<dbReference type="RefSeq" id="WP_169671943.1">
    <property type="nucleotide sequence ID" value="NZ_JABBHF010000004.1"/>
</dbReference>
<evidence type="ECO:0000259" key="1">
    <source>
        <dbReference type="PROSITE" id="PS51186"/>
    </source>
</evidence>
<dbReference type="Proteomes" id="UP000746690">
    <property type="component" value="Unassembled WGS sequence"/>
</dbReference>
<protein>
    <submittedName>
        <fullName evidence="2">GNAT family N-acetyltransferase</fullName>
    </submittedName>
</protein>
<comment type="caution">
    <text evidence="2">The sequence shown here is derived from an EMBL/GenBank/DDBJ whole genome shotgun (WGS) entry which is preliminary data.</text>
</comment>
<gene>
    <name evidence="2" type="ORF">HHX25_07935</name>
</gene>
<dbReference type="EMBL" id="JABBHF010000004">
    <property type="protein sequence ID" value="NMH87430.1"/>
    <property type="molecule type" value="Genomic_DNA"/>
</dbReference>